<reference evidence="14 15" key="1">
    <citation type="journal article" date="2020" name="Biotechnol. Biofuels">
        <title>New insights from the biogas microbiome by comprehensive genome-resolved metagenomics of nearly 1600 species originating from multiple anaerobic digesters.</title>
        <authorList>
            <person name="Campanaro S."/>
            <person name="Treu L."/>
            <person name="Rodriguez-R L.M."/>
            <person name="Kovalovszki A."/>
            <person name="Ziels R.M."/>
            <person name="Maus I."/>
            <person name="Zhu X."/>
            <person name="Kougias P.G."/>
            <person name="Basile A."/>
            <person name="Luo G."/>
            <person name="Schluter A."/>
            <person name="Konstantinidis K.T."/>
            <person name="Angelidaki I."/>
        </authorList>
    </citation>
    <scope>NUCLEOTIDE SEQUENCE [LARGE SCALE GENOMIC DNA]</scope>
    <source>
        <strain evidence="14">AS05jafATM_4</strain>
    </source>
</reference>
<evidence type="ECO:0000256" key="6">
    <source>
        <dbReference type="ARBA" id="ARBA00022723"/>
    </source>
</evidence>
<dbReference type="FunFam" id="3.40.50.300:FF:000014">
    <property type="entry name" value="DNA polymerase III subunit gamma/tau"/>
    <property type="match status" value="1"/>
</dbReference>
<dbReference type="AlphaFoldDB" id="A0A7C7D9L5"/>
<dbReference type="SMART" id="SM00382">
    <property type="entry name" value="AAA"/>
    <property type="match status" value="1"/>
</dbReference>
<dbReference type="InterPro" id="IPR048448">
    <property type="entry name" value="DnaX-like_C"/>
</dbReference>
<dbReference type="GO" id="GO:0003887">
    <property type="term" value="F:DNA-directed DNA polymerase activity"/>
    <property type="evidence" value="ECO:0007669"/>
    <property type="project" value="UniProtKB-KW"/>
</dbReference>
<evidence type="ECO:0000259" key="13">
    <source>
        <dbReference type="SMART" id="SM00382"/>
    </source>
</evidence>
<keyword evidence="3 14" id="KW-0808">Transferase</keyword>
<evidence type="ECO:0000256" key="9">
    <source>
        <dbReference type="ARBA" id="ARBA00022840"/>
    </source>
</evidence>
<feature type="compositionally biased region" description="Basic and acidic residues" evidence="12">
    <location>
        <begin position="388"/>
        <end position="409"/>
    </location>
</feature>
<dbReference type="InterPro" id="IPR003593">
    <property type="entry name" value="AAA+_ATPase"/>
</dbReference>
<protein>
    <recommendedName>
        <fullName evidence="2">DNA-directed DNA polymerase</fullName>
        <ecNumber evidence="2">2.7.7.7</ecNumber>
    </recommendedName>
</protein>
<dbReference type="Gene3D" id="1.20.272.10">
    <property type="match status" value="1"/>
</dbReference>
<accession>A0A7C7D9L5</accession>
<dbReference type="Gene3D" id="1.10.8.60">
    <property type="match status" value="1"/>
</dbReference>
<keyword evidence="6" id="KW-0479">Metal-binding</keyword>
<proteinExistence type="inferred from homology"/>
<feature type="domain" description="AAA+ ATPase" evidence="13">
    <location>
        <begin position="37"/>
        <end position="180"/>
    </location>
</feature>
<evidence type="ECO:0000256" key="12">
    <source>
        <dbReference type="SAM" id="MobiDB-lite"/>
    </source>
</evidence>
<dbReference type="GO" id="GO:0006261">
    <property type="term" value="P:DNA-templated DNA replication"/>
    <property type="evidence" value="ECO:0007669"/>
    <property type="project" value="TreeGrafter"/>
</dbReference>
<dbReference type="GO" id="GO:0005524">
    <property type="term" value="F:ATP binding"/>
    <property type="evidence" value="ECO:0007669"/>
    <property type="project" value="UniProtKB-KW"/>
</dbReference>
<dbReference type="Proteomes" id="UP000553059">
    <property type="component" value="Unassembled WGS sequence"/>
</dbReference>
<evidence type="ECO:0000256" key="8">
    <source>
        <dbReference type="ARBA" id="ARBA00022833"/>
    </source>
</evidence>
<dbReference type="CDD" id="cd00009">
    <property type="entry name" value="AAA"/>
    <property type="match status" value="1"/>
</dbReference>
<dbReference type="InterPro" id="IPR001270">
    <property type="entry name" value="ClpA/B"/>
</dbReference>
<dbReference type="InterPro" id="IPR050238">
    <property type="entry name" value="DNA_Rep/Repair_Clamp_Loader"/>
</dbReference>
<evidence type="ECO:0000313" key="14">
    <source>
        <dbReference type="EMBL" id="HHY26799.1"/>
    </source>
</evidence>
<evidence type="ECO:0000256" key="7">
    <source>
        <dbReference type="ARBA" id="ARBA00022741"/>
    </source>
</evidence>
<evidence type="ECO:0000256" key="2">
    <source>
        <dbReference type="ARBA" id="ARBA00012417"/>
    </source>
</evidence>
<evidence type="ECO:0000256" key="3">
    <source>
        <dbReference type="ARBA" id="ARBA00022679"/>
    </source>
</evidence>
<comment type="caution">
    <text evidence="14">The sequence shown here is derived from an EMBL/GenBank/DDBJ whole genome shotgun (WGS) entry which is preliminary data.</text>
</comment>
<dbReference type="InterPro" id="IPR008921">
    <property type="entry name" value="DNA_pol3_clamp-load_cplx_C"/>
</dbReference>
<dbReference type="GO" id="GO:0003677">
    <property type="term" value="F:DNA binding"/>
    <property type="evidence" value="ECO:0007669"/>
    <property type="project" value="InterPro"/>
</dbReference>
<keyword evidence="9" id="KW-0067">ATP-binding</keyword>
<dbReference type="PANTHER" id="PTHR11669:SF0">
    <property type="entry name" value="PROTEIN STICHEL-LIKE 2"/>
    <property type="match status" value="1"/>
</dbReference>
<dbReference type="GO" id="GO:0009360">
    <property type="term" value="C:DNA polymerase III complex"/>
    <property type="evidence" value="ECO:0007669"/>
    <property type="project" value="InterPro"/>
</dbReference>
<dbReference type="InterPro" id="IPR022754">
    <property type="entry name" value="DNA_pol_III_gamma-3"/>
</dbReference>
<keyword evidence="8" id="KW-0862">Zinc</keyword>
<evidence type="ECO:0000256" key="11">
    <source>
        <dbReference type="ARBA" id="ARBA00049244"/>
    </source>
</evidence>
<keyword evidence="5" id="KW-0235">DNA replication</keyword>
<evidence type="ECO:0000256" key="1">
    <source>
        <dbReference type="ARBA" id="ARBA00006360"/>
    </source>
</evidence>
<dbReference type="PANTHER" id="PTHR11669">
    <property type="entry name" value="REPLICATION FACTOR C / DNA POLYMERASE III GAMMA-TAU SUBUNIT"/>
    <property type="match status" value="1"/>
</dbReference>
<dbReference type="GO" id="GO:0046872">
    <property type="term" value="F:metal ion binding"/>
    <property type="evidence" value="ECO:0007669"/>
    <property type="project" value="UniProtKB-KW"/>
</dbReference>
<dbReference type="Pfam" id="PF13177">
    <property type="entry name" value="DNA_pol3_delta2"/>
    <property type="match status" value="1"/>
</dbReference>
<dbReference type="CDD" id="cd18137">
    <property type="entry name" value="HLD_clamp_pol_III_gamma_tau"/>
    <property type="match status" value="1"/>
</dbReference>
<name>A0A7C7D9L5_9FIRM</name>
<keyword evidence="10" id="KW-0239">DNA-directed DNA polymerase</keyword>
<dbReference type="PRINTS" id="PR00300">
    <property type="entry name" value="CLPPROTEASEA"/>
</dbReference>
<dbReference type="Pfam" id="PF22608">
    <property type="entry name" value="DNAX_ATPase_lid"/>
    <property type="match status" value="1"/>
</dbReference>
<dbReference type="InterPro" id="IPR012763">
    <property type="entry name" value="DNA_pol_III_sug/sutau_N"/>
</dbReference>
<dbReference type="InterPro" id="IPR045085">
    <property type="entry name" value="HLD_clamp_pol_III_gamma_tau"/>
</dbReference>
<keyword evidence="4 14" id="KW-0548">Nucleotidyltransferase</keyword>
<feature type="region of interest" description="Disordered" evidence="12">
    <location>
        <begin position="381"/>
        <end position="435"/>
    </location>
</feature>
<evidence type="ECO:0000256" key="5">
    <source>
        <dbReference type="ARBA" id="ARBA00022705"/>
    </source>
</evidence>
<dbReference type="EMBL" id="DUTF01000200">
    <property type="protein sequence ID" value="HHY26799.1"/>
    <property type="molecule type" value="Genomic_DNA"/>
</dbReference>
<dbReference type="EC" id="2.7.7.7" evidence="2"/>
<evidence type="ECO:0000256" key="10">
    <source>
        <dbReference type="ARBA" id="ARBA00022932"/>
    </source>
</evidence>
<evidence type="ECO:0000256" key="4">
    <source>
        <dbReference type="ARBA" id="ARBA00022695"/>
    </source>
</evidence>
<dbReference type="Pfam" id="PF20964">
    <property type="entry name" value="DnaX_C"/>
    <property type="match status" value="1"/>
</dbReference>
<organism evidence="14 15">
    <name type="scientific">Desulfitobacterium dehalogenans</name>
    <dbReference type="NCBI Taxonomy" id="36854"/>
    <lineage>
        <taxon>Bacteria</taxon>
        <taxon>Bacillati</taxon>
        <taxon>Bacillota</taxon>
        <taxon>Clostridia</taxon>
        <taxon>Eubacteriales</taxon>
        <taxon>Desulfitobacteriaceae</taxon>
        <taxon>Desulfitobacterium</taxon>
    </lineage>
</organism>
<feature type="compositionally biased region" description="Polar residues" evidence="12">
    <location>
        <begin position="422"/>
        <end position="435"/>
    </location>
</feature>
<dbReference type="SUPFAM" id="SSF48019">
    <property type="entry name" value="post-AAA+ oligomerization domain-like"/>
    <property type="match status" value="1"/>
</dbReference>
<dbReference type="NCBIfam" id="NF004046">
    <property type="entry name" value="PRK05563.1"/>
    <property type="match status" value="1"/>
</dbReference>
<dbReference type="Gene3D" id="3.40.50.300">
    <property type="entry name" value="P-loop containing nucleotide triphosphate hydrolases"/>
    <property type="match status" value="1"/>
</dbReference>
<comment type="catalytic activity">
    <reaction evidence="11">
        <text>DNA(n) + a 2'-deoxyribonucleoside 5'-triphosphate = DNA(n+1) + diphosphate</text>
        <dbReference type="Rhea" id="RHEA:22508"/>
        <dbReference type="Rhea" id="RHEA-COMP:17339"/>
        <dbReference type="Rhea" id="RHEA-COMP:17340"/>
        <dbReference type="ChEBI" id="CHEBI:33019"/>
        <dbReference type="ChEBI" id="CHEBI:61560"/>
        <dbReference type="ChEBI" id="CHEBI:173112"/>
        <dbReference type="EC" id="2.7.7.7"/>
    </reaction>
</comment>
<dbReference type="NCBIfam" id="TIGR02397">
    <property type="entry name" value="dnaX_nterm"/>
    <property type="match status" value="1"/>
</dbReference>
<evidence type="ECO:0000313" key="15">
    <source>
        <dbReference type="Proteomes" id="UP000553059"/>
    </source>
</evidence>
<comment type="similarity">
    <text evidence="1">Belongs to the DnaX/STICHEL family.</text>
</comment>
<dbReference type="SUPFAM" id="SSF52540">
    <property type="entry name" value="P-loop containing nucleoside triphosphate hydrolases"/>
    <property type="match status" value="1"/>
</dbReference>
<keyword evidence="7" id="KW-0547">Nucleotide-binding</keyword>
<dbReference type="Pfam" id="PF12169">
    <property type="entry name" value="DNA_pol3_gamma3"/>
    <property type="match status" value="1"/>
</dbReference>
<dbReference type="InterPro" id="IPR027417">
    <property type="entry name" value="P-loop_NTPase"/>
</dbReference>
<gene>
    <name evidence="14" type="primary">dnaX</name>
    <name evidence="14" type="ORF">GX523_08660</name>
</gene>
<sequence length="556" mass="62469">MAYLALYREWRPKNFKDMVGQEHITKTLMNALVQSKVAHAYLLSGPRGTGKTTTAKVLAKALNCEHRDGVEPCNQCPSCLSIDQGSAMEVFEIDAASNRGIDEIRDLRDKVRLSAGESKYKVYIIDEVHMLTTEAFNALLKTLEEPPERVVFILATTEVHKIPLTILSRVQRFEFHRISLEQIYKHLDKVCQTIGRDVDSEALQIIAQKSEGGLRDALSILDQCLLLDGKLGVEQVYQVLGMVGEEFSAKLVDHLLARDYAKTLGFLGEGINQGMDPRQIIRELLDYLRQALLYTSTQAFPHIAPHLKEHLAFQCETIGLKTLLQWIGILLQGESQLKYAANARLAAELLLVQVIYDSGPSYGKESPQVLERLQELEEEIKNLSSGKSRKESKVESPKKAEERNSDLPSHKKHVESPAQGKPVSTQEGKDSSSLSFQDVQGHWGEVLEQVRKRKKSTHAFLMEGKPVELDGDTLVIVFKEGFSFHRDKVNQKENRETIEEVLGSIFGKAYALQSLLENEYVKGNKDSDQAEKSKENPMVKKAADLFGSDLLIVQEE</sequence>